<protein>
    <recommendedName>
        <fullName evidence="3">EF-hand domain-containing protein</fullName>
    </recommendedName>
</protein>
<gene>
    <name evidence="4" type="ORF">ACJRO7_031688</name>
</gene>
<name>A0ABD3JFJ1_EUCGL</name>
<accession>A0ABD3JFJ1</accession>
<dbReference type="EMBL" id="JBJKBG010000008">
    <property type="protein sequence ID" value="KAL3726826.1"/>
    <property type="molecule type" value="Genomic_DNA"/>
</dbReference>
<dbReference type="InterPro" id="IPR011992">
    <property type="entry name" value="EF-hand-dom_pair"/>
</dbReference>
<evidence type="ECO:0000313" key="4">
    <source>
        <dbReference type="EMBL" id="KAL3726826.1"/>
    </source>
</evidence>
<dbReference type="Proteomes" id="UP001634007">
    <property type="component" value="Unassembled WGS sequence"/>
</dbReference>
<dbReference type="SMART" id="SM00054">
    <property type="entry name" value="EFh"/>
    <property type="match status" value="2"/>
</dbReference>
<dbReference type="InterPro" id="IPR018247">
    <property type="entry name" value="EF_Hand_1_Ca_BS"/>
</dbReference>
<keyword evidence="5" id="KW-1185">Reference proteome</keyword>
<evidence type="ECO:0000256" key="1">
    <source>
        <dbReference type="ARBA" id="ARBA00022837"/>
    </source>
</evidence>
<evidence type="ECO:0000313" key="5">
    <source>
        <dbReference type="Proteomes" id="UP001634007"/>
    </source>
</evidence>
<dbReference type="CDD" id="cd00051">
    <property type="entry name" value="EFh"/>
    <property type="match status" value="1"/>
</dbReference>
<evidence type="ECO:0000256" key="2">
    <source>
        <dbReference type="SAM" id="MobiDB-lite"/>
    </source>
</evidence>
<dbReference type="InterPro" id="IPR002048">
    <property type="entry name" value="EF_hand_dom"/>
</dbReference>
<keyword evidence="1" id="KW-0106">Calcium</keyword>
<sequence>MDMALETLEALPTELSKPVSADIDIEKDREAASAHFEDLTEDQKQAARSLFDTMDKDKNRKISIHEFRTFLSDAGLRTVNPDGLFAELDNNASETLSFEELVTFFYVLSRDEYKHLLKRRPSTDVRGQQARTGRGTEGEANDERIHVSILQGRKWTKILPQLYDKFKGTYNLEEWVSENSCTIL</sequence>
<dbReference type="Gene3D" id="1.10.238.10">
    <property type="entry name" value="EF-hand"/>
    <property type="match status" value="1"/>
</dbReference>
<dbReference type="PROSITE" id="PS50222">
    <property type="entry name" value="EF_HAND_2"/>
    <property type="match status" value="1"/>
</dbReference>
<dbReference type="SUPFAM" id="SSF47473">
    <property type="entry name" value="EF-hand"/>
    <property type="match status" value="1"/>
</dbReference>
<feature type="region of interest" description="Disordered" evidence="2">
    <location>
        <begin position="121"/>
        <end position="140"/>
    </location>
</feature>
<feature type="domain" description="EF-hand" evidence="3">
    <location>
        <begin position="42"/>
        <end position="77"/>
    </location>
</feature>
<evidence type="ECO:0000259" key="3">
    <source>
        <dbReference type="PROSITE" id="PS50222"/>
    </source>
</evidence>
<reference evidence="4 5" key="1">
    <citation type="submission" date="2024-11" db="EMBL/GenBank/DDBJ databases">
        <title>Chromosome-level genome assembly of Eucalyptus globulus Labill. provides insights into its genome evolution.</title>
        <authorList>
            <person name="Li X."/>
        </authorList>
    </citation>
    <scope>NUCLEOTIDE SEQUENCE [LARGE SCALE GENOMIC DNA]</scope>
    <source>
        <strain evidence="4">CL2024</strain>
        <tissue evidence="4">Fresh tender leaves</tissue>
    </source>
</reference>
<proteinExistence type="predicted"/>
<dbReference type="PROSITE" id="PS00018">
    <property type="entry name" value="EF_HAND_1"/>
    <property type="match status" value="1"/>
</dbReference>
<dbReference type="AlphaFoldDB" id="A0ABD3JFJ1"/>
<comment type="caution">
    <text evidence="4">The sequence shown here is derived from an EMBL/GenBank/DDBJ whole genome shotgun (WGS) entry which is preliminary data.</text>
</comment>
<organism evidence="4 5">
    <name type="scientific">Eucalyptus globulus</name>
    <name type="common">Tasmanian blue gum</name>
    <dbReference type="NCBI Taxonomy" id="34317"/>
    <lineage>
        <taxon>Eukaryota</taxon>
        <taxon>Viridiplantae</taxon>
        <taxon>Streptophyta</taxon>
        <taxon>Embryophyta</taxon>
        <taxon>Tracheophyta</taxon>
        <taxon>Spermatophyta</taxon>
        <taxon>Magnoliopsida</taxon>
        <taxon>eudicotyledons</taxon>
        <taxon>Gunneridae</taxon>
        <taxon>Pentapetalae</taxon>
        <taxon>rosids</taxon>
        <taxon>malvids</taxon>
        <taxon>Myrtales</taxon>
        <taxon>Myrtaceae</taxon>
        <taxon>Myrtoideae</taxon>
        <taxon>Eucalypteae</taxon>
        <taxon>Eucalyptus</taxon>
    </lineage>
</organism>